<accession>U9UM37</accession>
<reference evidence="1" key="1">
    <citation type="submission" date="2013-07" db="EMBL/GenBank/DDBJ databases">
        <title>The genome of an arbuscular mycorrhizal fungus provides insights into the evolution of the oldest plant symbiosis.</title>
        <authorList>
            <consortium name="DOE Joint Genome Institute"/>
            <person name="Tisserant E."/>
            <person name="Malbreil M."/>
            <person name="Kuo A."/>
            <person name="Kohler A."/>
            <person name="Symeonidi A."/>
            <person name="Balestrini R."/>
            <person name="Charron P."/>
            <person name="Duensing N."/>
            <person name="Frei-dit-Frey N."/>
            <person name="Gianinazzi-Pearson V."/>
            <person name="Gilbert B."/>
            <person name="Handa Y."/>
            <person name="Hijri M."/>
            <person name="Kaul R."/>
            <person name="Kawaguchi M."/>
            <person name="Krajinski F."/>
            <person name="Lammers P."/>
            <person name="Lapierre D."/>
            <person name="Masclaux F.G."/>
            <person name="Murat C."/>
            <person name="Morin E."/>
            <person name="Ndikumana S."/>
            <person name="Pagni M."/>
            <person name="Petitpierre D."/>
            <person name="Requena N."/>
            <person name="Rosikiewicz P."/>
            <person name="Riley R."/>
            <person name="Saito K."/>
            <person name="San Clemente H."/>
            <person name="Shapiro H."/>
            <person name="van Tuinen D."/>
            <person name="Becard G."/>
            <person name="Bonfante P."/>
            <person name="Paszkowski U."/>
            <person name="Shachar-Hill Y."/>
            <person name="Young J.P."/>
            <person name="Sanders I.R."/>
            <person name="Henrissat B."/>
            <person name="Rensing S.A."/>
            <person name="Grigoriev I.V."/>
            <person name="Corradi N."/>
            <person name="Roux C."/>
            <person name="Martin F."/>
        </authorList>
    </citation>
    <scope>NUCLEOTIDE SEQUENCE</scope>
    <source>
        <strain evidence="1">DAOM 197198</strain>
    </source>
</reference>
<dbReference type="AlphaFoldDB" id="U9UM37"/>
<dbReference type="EMBL" id="KI276414">
    <property type="protein sequence ID" value="ESA21455.1"/>
    <property type="molecule type" value="Genomic_DNA"/>
</dbReference>
<sequence>MEYRIYNTKNLIEKNSVNNSYKLTTQIPPPFISLLLIKVYDQCIQQPKKQWHPSSKNS</sequence>
<name>U9UM37_RHIID</name>
<protein>
    <submittedName>
        <fullName evidence="1">Uncharacterized protein</fullName>
    </submittedName>
</protein>
<gene>
    <name evidence="1" type="ORF">GLOINDRAFT_17447</name>
</gene>
<proteinExistence type="predicted"/>
<organism evidence="1">
    <name type="scientific">Rhizophagus irregularis (strain DAOM 181602 / DAOM 197198 / MUCL 43194)</name>
    <name type="common">Arbuscular mycorrhizal fungus</name>
    <name type="synonym">Glomus intraradices</name>
    <dbReference type="NCBI Taxonomy" id="747089"/>
    <lineage>
        <taxon>Eukaryota</taxon>
        <taxon>Fungi</taxon>
        <taxon>Fungi incertae sedis</taxon>
        <taxon>Mucoromycota</taxon>
        <taxon>Glomeromycotina</taxon>
        <taxon>Glomeromycetes</taxon>
        <taxon>Glomerales</taxon>
        <taxon>Glomeraceae</taxon>
        <taxon>Rhizophagus</taxon>
    </lineage>
</organism>
<evidence type="ECO:0000313" key="1">
    <source>
        <dbReference type="EMBL" id="ESA21455.1"/>
    </source>
</evidence>
<dbReference type="HOGENOM" id="CLU_2980206_0_0_1"/>